<evidence type="ECO:0000313" key="2">
    <source>
        <dbReference type="Proteomes" id="UP000030663"/>
    </source>
</evidence>
<keyword evidence="2" id="KW-1185">Reference proteome</keyword>
<evidence type="ECO:0000313" key="1">
    <source>
        <dbReference type="EMBL" id="EXK76068.1"/>
    </source>
</evidence>
<dbReference type="HOGENOM" id="CLU_3242225_0_0_1"/>
<dbReference type="EMBL" id="KI979616">
    <property type="protein sequence ID" value="EXK76068.1"/>
    <property type="molecule type" value="Genomic_DNA"/>
</dbReference>
<organism evidence="1 2">
    <name type="scientific">Fusarium oxysporum f. sp. raphani 54005</name>
    <dbReference type="NCBI Taxonomy" id="1089458"/>
    <lineage>
        <taxon>Eukaryota</taxon>
        <taxon>Fungi</taxon>
        <taxon>Dikarya</taxon>
        <taxon>Ascomycota</taxon>
        <taxon>Pezizomycotina</taxon>
        <taxon>Sordariomycetes</taxon>
        <taxon>Hypocreomycetidae</taxon>
        <taxon>Hypocreales</taxon>
        <taxon>Nectriaceae</taxon>
        <taxon>Fusarium</taxon>
        <taxon>Fusarium oxysporum species complex</taxon>
    </lineage>
</organism>
<proteinExistence type="predicted"/>
<dbReference type="AlphaFoldDB" id="X0BB69"/>
<reference evidence="1 2" key="1">
    <citation type="submission" date="2011-11" db="EMBL/GenBank/DDBJ databases">
        <title>The Genome Sequence of Fusarium oxysporum PHW815.</title>
        <authorList>
            <consortium name="The Broad Institute Genome Sequencing Platform"/>
            <person name="Ma L.-J."/>
            <person name="Gale L.R."/>
            <person name="Schwartz D.C."/>
            <person name="Zhou S."/>
            <person name="Corby-Kistler H."/>
            <person name="Young S.K."/>
            <person name="Zeng Q."/>
            <person name="Gargeya S."/>
            <person name="Fitzgerald M."/>
            <person name="Haas B."/>
            <person name="Abouelleil A."/>
            <person name="Alvarado L."/>
            <person name="Arachchi H.M."/>
            <person name="Berlin A."/>
            <person name="Brown A."/>
            <person name="Chapman S.B."/>
            <person name="Chen Z."/>
            <person name="Dunbar C."/>
            <person name="Freedman E."/>
            <person name="Gearin G."/>
            <person name="Goldberg J."/>
            <person name="Griggs A."/>
            <person name="Gujja S."/>
            <person name="Heiman D."/>
            <person name="Howarth C."/>
            <person name="Larson L."/>
            <person name="Lui A."/>
            <person name="MacDonald P.J.P."/>
            <person name="Montmayeur A."/>
            <person name="Murphy C."/>
            <person name="Neiman D."/>
            <person name="Pearson M."/>
            <person name="Priest M."/>
            <person name="Roberts A."/>
            <person name="Saif S."/>
            <person name="Shea T."/>
            <person name="Shenoy N."/>
            <person name="Sisk P."/>
            <person name="Stolte C."/>
            <person name="Sykes S."/>
            <person name="Wortman J."/>
            <person name="Nusbaum C."/>
            <person name="Birren B."/>
        </authorList>
    </citation>
    <scope>NUCLEOTIDE SEQUENCE [LARGE SCALE GENOMIC DNA]</scope>
    <source>
        <strain evidence="1 2">54005</strain>
    </source>
</reference>
<gene>
    <name evidence="1" type="ORF">FOQG_19170</name>
</gene>
<name>X0BB69_FUSOX</name>
<protein>
    <submittedName>
        <fullName evidence="1">Uncharacterized protein</fullName>
    </submittedName>
</protein>
<accession>X0BB69</accession>
<dbReference type="Proteomes" id="UP000030663">
    <property type="component" value="Unassembled WGS sequence"/>
</dbReference>
<sequence>MSKGITSGKYNKVPAFLHITSGWWAVNVEPYANALSAAMGRST</sequence>